<feature type="region of interest" description="Disordered" evidence="1">
    <location>
        <begin position="367"/>
        <end position="410"/>
    </location>
</feature>
<evidence type="ECO:0000313" key="2">
    <source>
        <dbReference type="EMBL" id="GMH11089.1"/>
    </source>
</evidence>
<accession>A0AAD3SI66</accession>
<feature type="compositionally biased region" description="Basic and acidic residues" evidence="1">
    <location>
        <begin position="400"/>
        <end position="410"/>
    </location>
</feature>
<sequence length="410" mass="45697">MMAMDLKGISWVGDMYQKFEDMCVEVEEAMYQDTVQYVENQVRTVGACVKKLYSDVMLDLLPASCIDSVKAENRGLCLVHYADVAIYEHPKIDIKKDPIKLETKQSTVNSSVHFHVDKQVDVEDCAVMSEDSAQGQWPEWDFDQNELAELDLGGKEKSGDECFPFVVSSLITSVENNCDKAVRSTELHSDDKATHNHMKNLGSLSASVYEGNGGISNKSGDTVSCVPSIEISSRSSNMNLVEDENQGMEMILPSRGELSSMSDGSENNGMETTMNENMRISEALDEELWWPNTGTSNCSDEVKSDGAGDKGTEASKQLYKLNLGESCVLVENYANCSISHLQGNQRSYKGKIRDAFYKRRWSRRKEQKQLALPHEGGGYSEEGKETLSPTNSGKMNSKFLDSHESDWELL</sequence>
<dbReference type="EMBL" id="BSYO01000010">
    <property type="protein sequence ID" value="GMH11089.1"/>
    <property type="molecule type" value="Genomic_DNA"/>
</dbReference>
<dbReference type="PANTHER" id="PTHR34659:SF8">
    <property type="entry name" value="(RAPE) HYPOTHETICAL PROTEIN"/>
    <property type="match status" value="1"/>
</dbReference>
<dbReference type="Proteomes" id="UP001279734">
    <property type="component" value="Unassembled WGS sequence"/>
</dbReference>
<name>A0AAD3SI66_NEPGR</name>
<reference evidence="2" key="1">
    <citation type="submission" date="2023-05" db="EMBL/GenBank/DDBJ databases">
        <title>Nepenthes gracilis genome sequencing.</title>
        <authorList>
            <person name="Fukushima K."/>
        </authorList>
    </citation>
    <scope>NUCLEOTIDE SEQUENCE</scope>
    <source>
        <strain evidence="2">SING2019-196</strain>
    </source>
</reference>
<dbReference type="AlphaFoldDB" id="A0AAD3SI66"/>
<evidence type="ECO:0000313" key="3">
    <source>
        <dbReference type="Proteomes" id="UP001279734"/>
    </source>
</evidence>
<dbReference type="GO" id="GO:0005776">
    <property type="term" value="C:autophagosome"/>
    <property type="evidence" value="ECO:0007669"/>
    <property type="project" value="TreeGrafter"/>
</dbReference>
<evidence type="ECO:0000256" key="1">
    <source>
        <dbReference type="SAM" id="MobiDB-lite"/>
    </source>
</evidence>
<proteinExistence type="predicted"/>
<dbReference type="GO" id="GO:0061908">
    <property type="term" value="C:phagophore"/>
    <property type="evidence" value="ECO:0007669"/>
    <property type="project" value="TreeGrafter"/>
</dbReference>
<dbReference type="PANTHER" id="PTHR34659">
    <property type="entry name" value="BNAA05G11610D PROTEIN"/>
    <property type="match status" value="1"/>
</dbReference>
<gene>
    <name evidence="2" type="ORF">Nepgr_012930</name>
</gene>
<protein>
    <submittedName>
        <fullName evidence="2">Uncharacterized protein</fullName>
    </submittedName>
</protein>
<dbReference type="GO" id="GO:0006950">
    <property type="term" value="P:response to stress"/>
    <property type="evidence" value="ECO:0007669"/>
    <property type="project" value="TreeGrafter"/>
</dbReference>
<comment type="caution">
    <text evidence="2">The sequence shown here is derived from an EMBL/GenBank/DDBJ whole genome shotgun (WGS) entry which is preliminary data.</text>
</comment>
<dbReference type="InterPro" id="IPR053273">
    <property type="entry name" value="CST_Regulator"/>
</dbReference>
<keyword evidence="3" id="KW-1185">Reference proteome</keyword>
<organism evidence="2 3">
    <name type="scientific">Nepenthes gracilis</name>
    <name type="common">Slender pitcher plant</name>
    <dbReference type="NCBI Taxonomy" id="150966"/>
    <lineage>
        <taxon>Eukaryota</taxon>
        <taxon>Viridiplantae</taxon>
        <taxon>Streptophyta</taxon>
        <taxon>Embryophyta</taxon>
        <taxon>Tracheophyta</taxon>
        <taxon>Spermatophyta</taxon>
        <taxon>Magnoliopsida</taxon>
        <taxon>eudicotyledons</taxon>
        <taxon>Gunneridae</taxon>
        <taxon>Pentapetalae</taxon>
        <taxon>Caryophyllales</taxon>
        <taxon>Nepenthaceae</taxon>
        <taxon>Nepenthes</taxon>
    </lineage>
</organism>